<comment type="subunit">
    <text evidence="3">Monomer.</text>
</comment>
<dbReference type="Proteomes" id="UP001430290">
    <property type="component" value="Unassembled WGS sequence"/>
</dbReference>
<dbReference type="InterPro" id="IPR029046">
    <property type="entry name" value="LolA/LolB/LppX"/>
</dbReference>
<evidence type="ECO:0000256" key="11">
    <source>
        <dbReference type="ARBA" id="ARBA00023237"/>
    </source>
</evidence>
<comment type="subcellular location">
    <subcellularLocation>
        <location evidence="1">Cell outer membrane</location>
        <topology evidence="1">Lipid-anchor</topology>
    </subcellularLocation>
</comment>
<keyword evidence="6" id="KW-0732">Signal</keyword>
<evidence type="ECO:0000256" key="8">
    <source>
        <dbReference type="ARBA" id="ARBA00023136"/>
    </source>
</evidence>
<keyword evidence="8" id="KW-0472">Membrane</keyword>
<proteinExistence type="inferred from homology"/>
<dbReference type="Gene3D" id="2.50.20.10">
    <property type="entry name" value="Lipoprotein localisation LolA/LolB/LppX"/>
    <property type="match status" value="1"/>
</dbReference>
<dbReference type="NCBIfam" id="TIGR00548">
    <property type="entry name" value="lolB"/>
    <property type="match status" value="1"/>
</dbReference>
<keyword evidence="12 13" id="KW-0449">Lipoprotein</keyword>
<dbReference type="InterPro" id="IPR004565">
    <property type="entry name" value="OM_lipoprot_LolB"/>
</dbReference>
<evidence type="ECO:0000256" key="10">
    <source>
        <dbReference type="ARBA" id="ARBA00023186"/>
    </source>
</evidence>
<keyword evidence="10" id="KW-0143">Chaperone</keyword>
<dbReference type="SUPFAM" id="SSF89392">
    <property type="entry name" value="Prokaryotic lipoproteins and lipoprotein localization factors"/>
    <property type="match status" value="1"/>
</dbReference>
<evidence type="ECO:0000256" key="4">
    <source>
        <dbReference type="ARBA" id="ARBA00016202"/>
    </source>
</evidence>
<evidence type="ECO:0000256" key="3">
    <source>
        <dbReference type="ARBA" id="ARBA00011245"/>
    </source>
</evidence>
<evidence type="ECO:0000256" key="7">
    <source>
        <dbReference type="ARBA" id="ARBA00022927"/>
    </source>
</evidence>
<dbReference type="CDD" id="cd16326">
    <property type="entry name" value="LolB"/>
    <property type="match status" value="1"/>
</dbReference>
<name>A0ABS7TBD9_9GAMM</name>
<keyword evidence="9" id="KW-0564">Palmitate</keyword>
<sequence length="215" mass="23027">MRGCVGGVLLMVLLGGCQTLPHTTSPRAAPDVVDARAAQQQRTQALGLASGDCLQPGWAMAGRMAISNGKDAGAARFEWTQGEGRLQLKLTAPITAQTWVLQSDTQGAQLQGMPQGSQHGADAATLLRTATGWDIPIQALGCWMRAVAASEFGLGAAQIHFDGQLLPRQIEQGGWKIEYSRWQLDPSSGLQMPSRIDAQRGKSRVKLAIDRWGLE</sequence>
<protein>
    <recommendedName>
        <fullName evidence="4">Outer-membrane lipoprotein LolB</fullName>
    </recommendedName>
</protein>
<dbReference type="Pfam" id="PF03550">
    <property type="entry name" value="LolB"/>
    <property type="match status" value="1"/>
</dbReference>
<evidence type="ECO:0000313" key="13">
    <source>
        <dbReference type="EMBL" id="MBZ4185153.1"/>
    </source>
</evidence>
<evidence type="ECO:0000256" key="6">
    <source>
        <dbReference type="ARBA" id="ARBA00022729"/>
    </source>
</evidence>
<gene>
    <name evidence="13" type="primary">lolB</name>
    <name evidence="13" type="ORF">K7B09_02275</name>
</gene>
<evidence type="ECO:0000256" key="9">
    <source>
        <dbReference type="ARBA" id="ARBA00023139"/>
    </source>
</evidence>
<organism evidence="13 14">
    <name type="scientific">Thermomonas beijingensis</name>
    <dbReference type="NCBI Taxonomy" id="2872701"/>
    <lineage>
        <taxon>Bacteria</taxon>
        <taxon>Pseudomonadati</taxon>
        <taxon>Pseudomonadota</taxon>
        <taxon>Gammaproteobacteria</taxon>
        <taxon>Lysobacterales</taxon>
        <taxon>Lysobacteraceae</taxon>
        <taxon>Thermomonas</taxon>
    </lineage>
</organism>
<evidence type="ECO:0000256" key="12">
    <source>
        <dbReference type="ARBA" id="ARBA00023288"/>
    </source>
</evidence>
<evidence type="ECO:0000256" key="1">
    <source>
        <dbReference type="ARBA" id="ARBA00004459"/>
    </source>
</evidence>
<comment type="similarity">
    <text evidence="2">Belongs to the LolB family.</text>
</comment>
<keyword evidence="11" id="KW-0998">Cell outer membrane</keyword>
<accession>A0ABS7TBD9</accession>
<dbReference type="EMBL" id="JAIQDJ010000001">
    <property type="protein sequence ID" value="MBZ4185153.1"/>
    <property type="molecule type" value="Genomic_DNA"/>
</dbReference>
<keyword evidence="7" id="KW-0653">Protein transport</keyword>
<evidence type="ECO:0000256" key="2">
    <source>
        <dbReference type="ARBA" id="ARBA00009696"/>
    </source>
</evidence>
<dbReference type="RefSeq" id="WP_223626335.1">
    <property type="nucleotide sequence ID" value="NZ_JAIQDJ010000001.1"/>
</dbReference>
<evidence type="ECO:0000313" key="14">
    <source>
        <dbReference type="Proteomes" id="UP001430290"/>
    </source>
</evidence>
<dbReference type="PROSITE" id="PS51257">
    <property type="entry name" value="PROKAR_LIPOPROTEIN"/>
    <property type="match status" value="1"/>
</dbReference>
<reference evidence="13" key="1">
    <citation type="submission" date="2021-09" db="EMBL/GenBank/DDBJ databases">
        <authorList>
            <person name="Wu T."/>
            <person name="Guo S.Z."/>
        </authorList>
    </citation>
    <scope>NUCLEOTIDE SEQUENCE</scope>
    <source>
        <strain evidence="13">RSS-23</strain>
    </source>
</reference>
<comment type="caution">
    <text evidence="13">The sequence shown here is derived from an EMBL/GenBank/DDBJ whole genome shotgun (WGS) entry which is preliminary data.</text>
</comment>
<keyword evidence="14" id="KW-1185">Reference proteome</keyword>
<keyword evidence="5" id="KW-0813">Transport</keyword>
<evidence type="ECO:0000256" key="5">
    <source>
        <dbReference type="ARBA" id="ARBA00022448"/>
    </source>
</evidence>